<protein>
    <submittedName>
        <fullName evidence="11">Lipoprotein-releasing ABC transporter permease subunit LolC</fullName>
    </submittedName>
</protein>
<dbReference type="PANTHER" id="PTHR30489">
    <property type="entry name" value="LIPOPROTEIN-RELEASING SYSTEM TRANSMEMBRANE PROTEIN LOLE"/>
    <property type="match status" value="1"/>
</dbReference>
<evidence type="ECO:0000256" key="1">
    <source>
        <dbReference type="ARBA" id="ARBA00004651"/>
    </source>
</evidence>
<dbReference type="NCBIfam" id="TIGR02212">
    <property type="entry name" value="lolCE"/>
    <property type="match status" value="1"/>
</dbReference>
<name>A0A2T3N4K7_9GAMM</name>
<dbReference type="EMBL" id="PYMC01000001">
    <property type="protein sequence ID" value="PSW07285.1"/>
    <property type="molecule type" value="Genomic_DNA"/>
</dbReference>
<feature type="transmembrane region" description="Helical" evidence="8">
    <location>
        <begin position="319"/>
        <end position="345"/>
    </location>
</feature>
<dbReference type="InterPro" id="IPR003838">
    <property type="entry name" value="ABC3_permease_C"/>
</dbReference>
<feature type="domain" description="ABC3 transporter permease C-terminal" evidence="9">
    <location>
        <begin position="278"/>
        <end position="400"/>
    </location>
</feature>
<organism evidence="11 12">
    <name type="scientific">Photobacterium lipolyticum</name>
    <dbReference type="NCBI Taxonomy" id="266810"/>
    <lineage>
        <taxon>Bacteria</taxon>
        <taxon>Pseudomonadati</taxon>
        <taxon>Pseudomonadota</taxon>
        <taxon>Gammaproteobacteria</taxon>
        <taxon>Vibrionales</taxon>
        <taxon>Vibrionaceae</taxon>
        <taxon>Photobacterium</taxon>
    </lineage>
</organism>
<feature type="domain" description="MacB-like periplasmic core" evidence="10">
    <location>
        <begin position="29"/>
        <end position="221"/>
    </location>
</feature>
<feature type="transmembrane region" description="Helical" evidence="8">
    <location>
        <begin position="25"/>
        <end position="48"/>
    </location>
</feature>
<dbReference type="InterPro" id="IPR025857">
    <property type="entry name" value="MacB_PCD"/>
</dbReference>
<keyword evidence="7 8" id="KW-0472">Membrane</keyword>
<reference evidence="11 12" key="1">
    <citation type="submission" date="2018-03" db="EMBL/GenBank/DDBJ databases">
        <title>Whole genome sequencing of Histamine producing bacteria.</title>
        <authorList>
            <person name="Butler K."/>
        </authorList>
    </citation>
    <scope>NUCLEOTIDE SEQUENCE [LARGE SCALE GENOMIC DNA]</scope>
    <source>
        <strain evidence="11 12">DSM 16190</strain>
    </source>
</reference>
<dbReference type="Pfam" id="PF12704">
    <property type="entry name" value="MacB_PCD"/>
    <property type="match status" value="1"/>
</dbReference>
<dbReference type="OrthoDB" id="9808461at2"/>
<keyword evidence="4" id="KW-1003">Cell membrane</keyword>
<feature type="transmembrane region" description="Helical" evidence="8">
    <location>
        <begin position="278"/>
        <end position="299"/>
    </location>
</feature>
<keyword evidence="6 8" id="KW-1133">Transmembrane helix</keyword>
<keyword evidence="11" id="KW-0449">Lipoprotein</keyword>
<comment type="caution">
    <text evidence="11">The sequence shown here is derived from an EMBL/GenBank/DDBJ whole genome shotgun (WGS) entry which is preliminary data.</text>
</comment>
<evidence type="ECO:0000313" key="11">
    <source>
        <dbReference type="EMBL" id="PSW07285.1"/>
    </source>
</evidence>
<dbReference type="GO" id="GO:0042953">
    <property type="term" value="P:lipoprotein transport"/>
    <property type="evidence" value="ECO:0007669"/>
    <property type="project" value="InterPro"/>
</dbReference>
<evidence type="ECO:0000256" key="5">
    <source>
        <dbReference type="ARBA" id="ARBA00022692"/>
    </source>
</evidence>
<feature type="transmembrane region" description="Helical" evidence="8">
    <location>
        <begin position="352"/>
        <end position="370"/>
    </location>
</feature>
<dbReference type="GO" id="GO:0098797">
    <property type="term" value="C:plasma membrane protein complex"/>
    <property type="evidence" value="ECO:0007669"/>
    <property type="project" value="TreeGrafter"/>
</dbReference>
<evidence type="ECO:0000256" key="2">
    <source>
        <dbReference type="ARBA" id="ARBA00005236"/>
    </source>
</evidence>
<keyword evidence="5 8" id="KW-0812">Transmembrane</keyword>
<evidence type="ECO:0000256" key="6">
    <source>
        <dbReference type="ARBA" id="ARBA00022989"/>
    </source>
</evidence>
<evidence type="ECO:0000256" key="4">
    <source>
        <dbReference type="ARBA" id="ARBA00022475"/>
    </source>
</evidence>
<evidence type="ECO:0000259" key="10">
    <source>
        <dbReference type="Pfam" id="PF12704"/>
    </source>
</evidence>
<accession>A0A2T3N4K7</accession>
<comment type="similarity">
    <text evidence="2">Belongs to the ABC-4 integral membrane protein family. LolC/E subfamily.</text>
</comment>
<comment type="subcellular location">
    <subcellularLocation>
        <location evidence="1">Cell membrane</location>
        <topology evidence="1">Multi-pass membrane protein</topology>
    </subcellularLocation>
</comment>
<dbReference type="NCBIfam" id="NF008076">
    <property type="entry name" value="PRK10814.1"/>
    <property type="match status" value="1"/>
</dbReference>
<gene>
    <name evidence="11" type="ORF">C9I89_00770</name>
</gene>
<dbReference type="RefSeq" id="WP_107281438.1">
    <property type="nucleotide sequence ID" value="NZ_PYMC01000001.1"/>
</dbReference>
<evidence type="ECO:0000313" key="12">
    <source>
        <dbReference type="Proteomes" id="UP000240904"/>
    </source>
</evidence>
<keyword evidence="12" id="KW-1185">Reference proteome</keyword>
<dbReference type="InterPro" id="IPR051447">
    <property type="entry name" value="Lipoprotein-release_system"/>
</dbReference>
<evidence type="ECO:0000256" key="3">
    <source>
        <dbReference type="ARBA" id="ARBA00022448"/>
    </source>
</evidence>
<keyword evidence="3" id="KW-0813">Transport</keyword>
<dbReference type="AlphaFoldDB" id="A0A2T3N4K7"/>
<dbReference type="GO" id="GO:0044874">
    <property type="term" value="P:lipoprotein localization to outer membrane"/>
    <property type="evidence" value="ECO:0007669"/>
    <property type="project" value="TreeGrafter"/>
</dbReference>
<evidence type="ECO:0000259" key="9">
    <source>
        <dbReference type="Pfam" id="PF02687"/>
    </source>
</evidence>
<evidence type="ECO:0000256" key="7">
    <source>
        <dbReference type="ARBA" id="ARBA00023136"/>
    </source>
</evidence>
<evidence type="ECO:0000256" key="8">
    <source>
        <dbReference type="SAM" id="Phobius"/>
    </source>
</evidence>
<sequence length="410" mass="44445">MFHPVSFFIGLRYLRGRSGDRFSRFVSYMSTAGITIGVLALVTVLSVMNGFEQQLKERILGVLPQAVISQPVSQTESPTDHRMIISSTPPPSLEQLPHVTRVTPITRGEAVLQSASSLAAGSLMGIAPEFYEPVAFNMTRGKLENLTPGSYRVVIGQALAVQLGVKVGDKVRLMVTSASQYTPLGRIPSQRNFQVEGIFNTGSDVDKQLILTNITDAGKLLRFKADQMSGWRLFLDDPFAVTELAKMTMPNDWVWSDWREQRGELFQAVKMEKNMMGLMLGLIIGVAAFNIISALIMVVMEKQAEVAILKTQGMTNRQILAVFMVQGASSGVIGAISGGLLGTILALNLNSVLSVLGVQLLMVGGSLPVVVEPVQVILVILGAIFLSLLATIFPSYRAASVCPAEALRYE</sequence>
<dbReference type="Pfam" id="PF02687">
    <property type="entry name" value="FtsX"/>
    <property type="match status" value="1"/>
</dbReference>
<dbReference type="Proteomes" id="UP000240904">
    <property type="component" value="Unassembled WGS sequence"/>
</dbReference>
<dbReference type="InterPro" id="IPR011925">
    <property type="entry name" value="LolCE_TM"/>
</dbReference>
<feature type="transmembrane region" description="Helical" evidence="8">
    <location>
        <begin position="376"/>
        <end position="393"/>
    </location>
</feature>
<dbReference type="PANTHER" id="PTHR30489:SF8">
    <property type="entry name" value="LIPOPROTEIN-RELEASING SYSTEM TRANSMEMBRANE PROTEIN LOLC"/>
    <property type="match status" value="1"/>
</dbReference>
<proteinExistence type="inferred from homology"/>